<keyword evidence="2" id="KW-0274">FAD</keyword>
<dbReference type="InterPro" id="IPR009075">
    <property type="entry name" value="AcylCo_DH/oxidase_C"/>
</dbReference>
<evidence type="ECO:0000313" key="6">
    <source>
        <dbReference type="Proteomes" id="UP001597045"/>
    </source>
</evidence>
<dbReference type="SUPFAM" id="SSF101898">
    <property type="entry name" value="NHL repeat"/>
    <property type="match status" value="1"/>
</dbReference>
<dbReference type="InterPro" id="IPR046373">
    <property type="entry name" value="Acyl-CoA_Oxase/DH_mid-dom_sf"/>
</dbReference>
<dbReference type="InterPro" id="IPR036250">
    <property type="entry name" value="AcylCo_DH-like_C"/>
</dbReference>
<dbReference type="CDD" id="cd00567">
    <property type="entry name" value="ACAD"/>
    <property type="match status" value="1"/>
</dbReference>
<gene>
    <name evidence="5" type="ORF">ACFQ1S_14685</name>
</gene>
<name>A0ABW3M7L0_9PSEU</name>
<proteinExistence type="predicted"/>
<keyword evidence="6" id="KW-1185">Reference proteome</keyword>
<keyword evidence="1" id="KW-0285">Flavoprotein</keyword>
<evidence type="ECO:0000256" key="1">
    <source>
        <dbReference type="ARBA" id="ARBA00022630"/>
    </source>
</evidence>
<evidence type="ECO:0000259" key="4">
    <source>
        <dbReference type="Pfam" id="PF00441"/>
    </source>
</evidence>
<dbReference type="Gene3D" id="1.20.140.10">
    <property type="entry name" value="Butyryl-CoA Dehydrogenase, subunit A, domain 3"/>
    <property type="match status" value="1"/>
</dbReference>
<evidence type="ECO:0000256" key="3">
    <source>
        <dbReference type="ARBA" id="ARBA00023002"/>
    </source>
</evidence>
<dbReference type="EMBL" id="JBHTIS010000760">
    <property type="protein sequence ID" value="MFD1046711.1"/>
    <property type="molecule type" value="Genomic_DNA"/>
</dbReference>
<organism evidence="5 6">
    <name type="scientific">Kibdelosporangium lantanae</name>
    <dbReference type="NCBI Taxonomy" id="1497396"/>
    <lineage>
        <taxon>Bacteria</taxon>
        <taxon>Bacillati</taxon>
        <taxon>Actinomycetota</taxon>
        <taxon>Actinomycetes</taxon>
        <taxon>Pseudonocardiales</taxon>
        <taxon>Pseudonocardiaceae</taxon>
        <taxon>Kibdelosporangium</taxon>
    </lineage>
</organism>
<keyword evidence="3 5" id="KW-0560">Oxidoreductase</keyword>
<dbReference type="Gene3D" id="2.40.110.10">
    <property type="entry name" value="Butyryl-CoA Dehydrogenase, subunit A, domain 2"/>
    <property type="match status" value="1"/>
</dbReference>
<accession>A0ABW3M7L0</accession>
<dbReference type="PANTHER" id="PTHR43884:SF20">
    <property type="entry name" value="ACYL-COA DEHYDROGENASE FADE28"/>
    <property type="match status" value="1"/>
</dbReference>
<dbReference type="Proteomes" id="UP001597045">
    <property type="component" value="Unassembled WGS sequence"/>
</dbReference>
<comment type="caution">
    <text evidence="5">The sequence shown here is derived from an EMBL/GenBank/DDBJ whole genome shotgun (WGS) entry which is preliminary data.</text>
</comment>
<dbReference type="EC" id="1.-.-.-" evidence="5"/>
<feature type="domain" description="Acyl-CoA dehydrogenase/oxidase C-terminal" evidence="4">
    <location>
        <begin position="290"/>
        <end position="421"/>
    </location>
</feature>
<sequence>ERRPGRGIGPVREQRSPRLTRLPGVTRHKRRAAMLLLGMAALFVSAPATVLADPVNRCTVNDKNIGELSGLAADDKYFYAHNDGGTKLVVFVLDKKTCKVVKTVTNKTDPYDVEDMALAPDGKFWLEDAGDNKKDRDTVAIHILTQDGRSTIYRMTYPDGAHDTEALLLDKKGVPYLFSVVVAGSALTRFADGPTDALCTAALSDDEVHVENGRLTGSKSCVPAGGIASVYLVRVGTDVYTVHSDAPGLTVERQRIVDNDSEAWLEFTNTPATHLGGPEVLDWLTTRATVGLCALQLGVTERALELTADHARTRVQFDRPIGTFQAVAQRVADAYVDVEAIRLTMWQAAWRVSEGLPAETEVATAKFWAADAGHRVAHTAVHVHGGMGIDMDYPAHRYFIAAKRNEFTLGGATAQLRKLGAALASTPA</sequence>
<evidence type="ECO:0000313" key="5">
    <source>
        <dbReference type="EMBL" id="MFD1046711.1"/>
    </source>
</evidence>
<dbReference type="PANTHER" id="PTHR43884">
    <property type="entry name" value="ACYL-COA DEHYDROGENASE"/>
    <property type="match status" value="1"/>
</dbReference>
<reference evidence="6" key="1">
    <citation type="journal article" date="2019" name="Int. J. Syst. Evol. Microbiol.">
        <title>The Global Catalogue of Microorganisms (GCM) 10K type strain sequencing project: providing services to taxonomists for standard genome sequencing and annotation.</title>
        <authorList>
            <consortium name="The Broad Institute Genomics Platform"/>
            <consortium name="The Broad Institute Genome Sequencing Center for Infectious Disease"/>
            <person name="Wu L."/>
            <person name="Ma J."/>
        </authorList>
    </citation>
    <scope>NUCLEOTIDE SEQUENCE [LARGE SCALE GENOMIC DNA]</scope>
    <source>
        <strain evidence="6">JCM 31486</strain>
    </source>
</reference>
<dbReference type="Pfam" id="PF00441">
    <property type="entry name" value="Acyl-CoA_dh_1"/>
    <property type="match status" value="1"/>
</dbReference>
<protein>
    <submittedName>
        <fullName evidence="5">Acyl-CoA dehydrogenase family protein</fullName>
        <ecNumber evidence="5">1.-.-.-</ecNumber>
    </submittedName>
</protein>
<evidence type="ECO:0000256" key="2">
    <source>
        <dbReference type="ARBA" id="ARBA00022827"/>
    </source>
</evidence>
<dbReference type="GO" id="GO:0016491">
    <property type="term" value="F:oxidoreductase activity"/>
    <property type="evidence" value="ECO:0007669"/>
    <property type="project" value="UniProtKB-KW"/>
</dbReference>
<feature type="non-terminal residue" evidence="5">
    <location>
        <position position="1"/>
    </location>
</feature>
<dbReference type="SUPFAM" id="SSF47203">
    <property type="entry name" value="Acyl-CoA dehydrogenase C-terminal domain-like"/>
    <property type="match status" value="1"/>
</dbReference>